<evidence type="ECO:0000256" key="2">
    <source>
        <dbReference type="ARBA" id="ARBA00023054"/>
    </source>
</evidence>
<evidence type="ECO:0000256" key="3">
    <source>
        <dbReference type="SAM" id="MobiDB-lite"/>
    </source>
</evidence>
<dbReference type="GO" id="GO:1900108">
    <property type="term" value="P:negative regulation of nodal signaling pathway"/>
    <property type="evidence" value="ECO:0007669"/>
    <property type="project" value="TreeGrafter"/>
</dbReference>
<dbReference type="InterPro" id="IPR024843">
    <property type="entry name" value="Dapper"/>
</dbReference>
<feature type="region of interest" description="Disordered" evidence="3">
    <location>
        <begin position="150"/>
        <end position="172"/>
    </location>
</feature>
<comment type="caution">
    <text evidence="4">The sequence shown here is derived from an EMBL/GenBank/DDBJ whole genome shotgun (WGS) entry which is preliminary data.</text>
</comment>
<reference evidence="4 5" key="1">
    <citation type="submission" date="2019-01" db="EMBL/GenBank/DDBJ databases">
        <title>Draft Genome and Complete Hox-Cluster Characterization of the Sterlet Sturgeon (Acipenser ruthenus).</title>
        <authorList>
            <person name="Wei Q."/>
        </authorList>
    </citation>
    <scope>NUCLEOTIDE SEQUENCE [LARGE SCALE GENOMIC DNA]</scope>
    <source>
        <strain evidence="4">WHYD16114868_AA</strain>
        <tissue evidence="4">Blood</tissue>
    </source>
</reference>
<proteinExistence type="inferred from homology"/>
<dbReference type="PANTHER" id="PTHR15919">
    <property type="entry name" value="DAPPER-RELATED"/>
    <property type="match status" value="1"/>
</dbReference>
<gene>
    <name evidence="4" type="ORF">EOD39_0570</name>
</gene>
<dbReference type="AlphaFoldDB" id="A0A444TZA5"/>
<keyword evidence="2" id="KW-0175">Coiled coil</keyword>
<evidence type="ECO:0000313" key="4">
    <source>
        <dbReference type="EMBL" id="RXM28219.1"/>
    </source>
</evidence>
<feature type="compositionally biased region" description="Polar residues" evidence="3">
    <location>
        <begin position="450"/>
        <end position="466"/>
    </location>
</feature>
<organism evidence="4 5">
    <name type="scientific">Acipenser ruthenus</name>
    <name type="common">Sterlet sturgeon</name>
    <dbReference type="NCBI Taxonomy" id="7906"/>
    <lineage>
        <taxon>Eukaryota</taxon>
        <taxon>Metazoa</taxon>
        <taxon>Chordata</taxon>
        <taxon>Craniata</taxon>
        <taxon>Vertebrata</taxon>
        <taxon>Euteleostomi</taxon>
        <taxon>Actinopterygii</taxon>
        <taxon>Chondrostei</taxon>
        <taxon>Acipenseriformes</taxon>
        <taxon>Acipenseridae</taxon>
        <taxon>Acipenser</taxon>
    </lineage>
</organism>
<protein>
    <submittedName>
        <fullName evidence="4">Dapper-like 2</fullName>
    </submittedName>
</protein>
<sequence length="754" mass="83784">MMATTSMKSGLELFLSEDERFQIGECFQASLAGVMELEVLKSRHRKMVEAALGRMGKHQTRSQNRNFSARLTGSGQRQQQHQTQNLEQLCMDGLQEGVPSLKLALSQSQDVLGCSEKSRLKTTRFTPLSEHLERHNKSSTHAAPGISTIAFLKDNPGNQSHSDSRTSSGFYEESDSTSVYSESLSGSDWSIHSLSHQYTTRSANCLSELRLQLLLGSGGRAVNSSPATDPRRPFSTGDLQLLKGLLSIADLCPQSYRGTILVLQPELGLNPKYQSDLISRDASEVYEYPSPLHAVALQNTQYATDGISQSSSCRSSREDLSEDSDSSNTTLKSDAPALTQLGYIDTTRSNSRPNSVGSVGPTPFSQLCKLDKYISKLVLKYRCLSVAAPLNAGIREQEQLLSAHHKSLSLSSITAAGSTAVNSGFRRQISTCCLVRSLNCSSEGFQNSQIWHDSSSSGRNSATSYYSDDPETNSRKDTYKRNKLFYPASSLRLNEMENWKEEEEELWSCFPQRYSDTYRGLVKSSTLICGHDSFPTESQSHFTCEDMSGSKKELPSVNKKRQGFRKRLGAMISGGTAGKSHSRSEMHLDSIRPERSNQLFRSESQNILDDHTPRIHEKQKWMSVLEVSSSDHSKGAAVSPWEHSNHLHQLHHKQGRPKRGTARFHSTFSSDSLSGLCSSQGDLVSDDLFYGTQSSLSSEIKTVSSFSGDLEGSQSPLGCRGPRDSEPRLYRTMSFRELRKRMLKSIWKFSFNHL</sequence>
<feature type="region of interest" description="Disordered" evidence="3">
    <location>
        <begin position="450"/>
        <end position="474"/>
    </location>
</feature>
<dbReference type="PANTHER" id="PTHR15919:SF14">
    <property type="entry name" value="DAPPER HOMOLOG 2"/>
    <property type="match status" value="1"/>
</dbReference>
<evidence type="ECO:0000313" key="5">
    <source>
        <dbReference type="Proteomes" id="UP000289886"/>
    </source>
</evidence>
<feature type="region of interest" description="Disordered" evidence="3">
    <location>
        <begin position="307"/>
        <end position="332"/>
    </location>
</feature>
<feature type="compositionally biased region" description="Polar residues" evidence="3">
    <location>
        <begin position="156"/>
        <end position="169"/>
    </location>
</feature>
<name>A0A444TZA5_ACIRT</name>
<dbReference type="Pfam" id="PF15268">
    <property type="entry name" value="Dapper"/>
    <property type="match status" value="1"/>
</dbReference>
<evidence type="ECO:0000256" key="1">
    <source>
        <dbReference type="ARBA" id="ARBA00010807"/>
    </source>
</evidence>
<dbReference type="EMBL" id="SCEB01215691">
    <property type="protein sequence ID" value="RXM28219.1"/>
    <property type="molecule type" value="Genomic_DNA"/>
</dbReference>
<keyword evidence="5" id="KW-1185">Reference proteome</keyword>
<comment type="similarity">
    <text evidence="1">Belongs to the dapper family.</text>
</comment>
<dbReference type="Proteomes" id="UP000289886">
    <property type="component" value="Unassembled WGS sequence"/>
</dbReference>
<dbReference type="GO" id="GO:0005737">
    <property type="term" value="C:cytoplasm"/>
    <property type="evidence" value="ECO:0007669"/>
    <property type="project" value="TreeGrafter"/>
</dbReference>
<accession>A0A444TZA5</accession>